<organism evidence="1 2">
    <name type="scientific">Reticulibacter mediterranei</name>
    <dbReference type="NCBI Taxonomy" id="2778369"/>
    <lineage>
        <taxon>Bacteria</taxon>
        <taxon>Bacillati</taxon>
        <taxon>Chloroflexota</taxon>
        <taxon>Ktedonobacteria</taxon>
        <taxon>Ktedonobacterales</taxon>
        <taxon>Reticulibacteraceae</taxon>
        <taxon>Reticulibacter</taxon>
    </lineage>
</organism>
<sequence length="74" mass="8071">MLDGKRGVGKRLSNKVDNFFAACYPSLAEVQDHNQVTYLVLALPFACGAPASIKLKVQTTPLSGEEVRVEKHGR</sequence>
<dbReference type="AlphaFoldDB" id="A0A8J3N4Z7"/>
<protein>
    <submittedName>
        <fullName evidence="1">Uncharacterized protein</fullName>
    </submittedName>
</protein>
<reference evidence="1" key="1">
    <citation type="submission" date="2020-10" db="EMBL/GenBank/DDBJ databases">
        <title>Taxonomic study of unclassified bacteria belonging to the class Ktedonobacteria.</title>
        <authorList>
            <person name="Yabe S."/>
            <person name="Wang C.M."/>
            <person name="Zheng Y."/>
            <person name="Sakai Y."/>
            <person name="Cavaletti L."/>
            <person name="Monciardini P."/>
            <person name="Donadio S."/>
        </authorList>
    </citation>
    <scope>NUCLEOTIDE SEQUENCE</scope>
    <source>
        <strain evidence="1">ID150040</strain>
    </source>
</reference>
<gene>
    <name evidence="1" type="ORF">KSF_060110</name>
</gene>
<dbReference type="EMBL" id="BNJK01000001">
    <property type="protein sequence ID" value="GHO95963.1"/>
    <property type="molecule type" value="Genomic_DNA"/>
</dbReference>
<dbReference type="Proteomes" id="UP000597444">
    <property type="component" value="Unassembled WGS sequence"/>
</dbReference>
<name>A0A8J3N4Z7_9CHLR</name>
<accession>A0A8J3N4Z7</accession>
<proteinExistence type="predicted"/>
<keyword evidence="2" id="KW-1185">Reference proteome</keyword>
<comment type="caution">
    <text evidence="1">The sequence shown here is derived from an EMBL/GenBank/DDBJ whole genome shotgun (WGS) entry which is preliminary data.</text>
</comment>
<evidence type="ECO:0000313" key="2">
    <source>
        <dbReference type="Proteomes" id="UP000597444"/>
    </source>
</evidence>
<evidence type="ECO:0000313" key="1">
    <source>
        <dbReference type="EMBL" id="GHO95963.1"/>
    </source>
</evidence>